<protein>
    <recommendedName>
        <fullName evidence="7">TELO2-interacting protein 1 homolog</fullName>
    </recommendedName>
</protein>
<evidence type="ECO:0000259" key="9">
    <source>
        <dbReference type="Pfam" id="PF24173"/>
    </source>
</evidence>
<dbReference type="Proteomes" id="UP000694549">
    <property type="component" value="Unplaced"/>
</dbReference>
<dbReference type="InterPro" id="IPR057566">
    <property type="entry name" value="TPR_TTI1_N"/>
</dbReference>
<evidence type="ECO:0000256" key="6">
    <source>
        <dbReference type="ARBA" id="ARBA00061544"/>
    </source>
</evidence>
<dbReference type="Pfam" id="PF21547">
    <property type="entry name" value="TTI1"/>
    <property type="match status" value="1"/>
</dbReference>
<evidence type="ECO:0000256" key="4">
    <source>
        <dbReference type="ARBA" id="ARBA00022843"/>
    </source>
</evidence>
<dbReference type="Pfam" id="PF24176">
    <property type="entry name" value="TPR_TTI1_2nd"/>
    <property type="match status" value="1"/>
</dbReference>
<dbReference type="SUPFAM" id="SSF48371">
    <property type="entry name" value="ARM repeat"/>
    <property type="match status" value="1"/>
</dbReference>
<reference evidence="11" key="1">
    <citation type="submission" date="2025-08" db="UniProtKB">
        <authorList>
            <consortium name="Ensembl"/>
        </authorList>
    </citation>
    <scope>IDENTIFICATION</scope>
</reference>
<dbReference type="GO" id="GO:0005737">
    <property type="term" value="C:cytoplasm"/>
    <property type="evidence" value="ECO:0007669"/>
    <property type="project" value="UniProtKB-SubCell"/>
</dbReference>
<evidence type="ECO:0000256" key="3">
    <source>
        <dbReference type="ARBA" id="ARBA00022553"/>
    </source>
</evidence>
<feature type="domain" description="TTI1 N-terminal TPR" evidence="9">
    <location>
        <begin position="267"/>
        <end position="603"/>
    </location>
</feature>
<keyword evidence="12" id="KW-1185">Reference proteome</keyword>
<dbReference type="Pfam" id="PF24181">
    <property type="entry name" value="TPR_TTI1_C"/>
    <property type="match status" value="1"/>
</dbReference>
<keyword evidence="3" id="KW-0597">Phosphoprotein</keyword>
<comment type="similarity">
    <text evidence="6">Belongs to the tti1 family.</text>
</comment>
<evidence type="ECO:0000313" key="12">
    <source>
        <dbReference type="Proteomes" id="UP000694549"/>
    </source>
</evidence>
<dbReference type="Ensembl" id="ENSAZOT00000024210.1">
    <property type="protein sequence ID" value="ENSAZOP00000022534.1"/>
    <property type="gene ID" value="ENSAZOG00000014605.1"/>
</dbReference>
<feature type="region of interest" description="Disordered" evidence="8">
    <location>
        <begin position="1"/>
        <end position="59"/>
    </location>
</feature>
<dbReference type="InterPro" id="IPR057567">
    <property type="entry name" value="TPR_TTI1_C"/>
</dbReference>
<keyword evidence="2" id="KW-0963">Cytoplasm</keyword>
<dbReference type="InterPro" id="IPR016024">
    <property type="entry name" value="ARM-type_fold"/>
</dbReference>
<reference evidence="11" key="2">
    <citation type="submission" date="2025-09" db="UniProtKB">
        <authorList>
            <consortium name="Ensembl"/>
        </authorList>
    </citation>
    <scope>IDENTIFICATION</scope>
</reference>
<keyword evidence="4" id="KW-0832">Ubl conjugation</keyword>
<feature type="region of interest" description="Disordered" evidence="8">
    <location>
        <begin position="1074"/>
        <end position="1108"/>
    </location>
</feature>
<evidence type="ECO:0000259" key="10">
    <source>
        <dbReference type="Pfam" id="PF24181"/>
    </source>
</evidence>
<dbReference type="InterPro" id="IPR011989">
    <property type="entry name" value="ARM-like"/>
</dbReference>
<feature type="domain" description="TTI1 C-terminal TPR" evidence="10">
    <location>
        <begin position="1014"/>
        <end position="1294"/>
    </location>
</feature>
<feature type="region of interest" description="Disordered" evidence="8">
    <location>
        <begin position="136"/>
        <end position="164"/>
    </location>
</feature>
<organism evidence="11 12">
    <name type="scientific">Anas zonorhyncha</name>
    <name type="common">Eastern spot-billed duck</name>
    <dbReference type="NCBI Taxonomy" id="75864"/>
    <lineage>
        <taxon>Eukaryota</taxon>
        <taxon>Metazoa</taxon>
        <taxon>Chordata</taxon>
        <taxon>Craniata</taxon>
        <taxon>Vertebrata</taxon>
        <taxon>Euteleostomi</taxon>
        <taxon>Archelosauria</taxon>
        <taxon>Archosauria</taxon>
        <taxon>Dinosauria</taxon>
        <taxon>Saurischia</taxon>
        <taxon>Theropoda</taxon>
        <taxon>Coelurosauria</taxon>
        <taxon>Aves</taxon>
        <taxon>Neognathae</taxon>
        <taxon>Galloanserae</taxon>
        <taxon>Anseriformes</taxon>
        <taxon>Anatidae</taxon>
        <taxon>Anatinae</taxon>
        <taxon>Anas</taxon>
    </lineage>
</organism>
<dbReference type="Pfam" id="PF24173">
    <property type="entry name" value="TPR_TTI1_N"/>
    <property type="match status" value="1"/>
</dbReference>
<evidence type="ECO:0000256" key="8">
    <source>
        <dbReference type="SAM" id="MobiDB-lite"/>
    </source>
</evidence>
<dbReference type="PANTHER" id="PTHR18460">
    <property type="entry name" value="TEL2 INTERACTING PROTEIN 1 TTI1 FAMILY MEMBER"/>
    <property type="match status" value="1"/>
</dbReference>
<dbReference type="PANTHER" id="PTHR18460:SF3">
    <property type="entry name" value="TELO2-INTERACTING PROTEIN 1 HOMOLOG"/>
    <property type="match status" value="1"/>
</dbReference>
<evidence type="ECO:0000313" key="11">
    <source>
        <dbReference type="Ensembl" id="ENSAZOP00000022534.1"/>
    </source>
</evidence>
<evidence type="ECO:0000256" key="5">
    <source>
        <dbReference type="ARBA" id="ARBA00056900"/>
    </source>
</evidence>
<evidence type="ECO:0000256" key="7">
    <source>
        <dbReference type="ARBA" id="ARBA00071526"/>
    </source>
</evidence>
<sequence length="1357" mass="146526">MDPKADPPPKHGGVLPEGTAQPSGQAPAPAPVPLALPGRAQPRSPLPAPRPPLRSSRCQTETMGPACLRWWMSHSDSVCTLCCELLSSDSFFSSADSEKDDMVLVVAVVAAAAGPARGCWARGARRGLTEPLSAATRWRRGPSPPGRRARGYGAPRGQGGEARRMRGLSGWPLNPAVPGGACAVRAAATFLAALAPHGPFGRFVALRARGFPASLPAAGKRPAGPGAAAVAAAPAGLGLGLGLGLDPGPGPAAGPAMAVFDTPREAFGALRPACVRLTQAQTAENVALLRARLAAVGAAALQELQEYVLYPLRLALTSPGPRRERLVQSAARGLAAVLGATRLRGPELLRDLLAELCACLGTPPAPGPAPGAGPASEELKLAVVEALHALIHSADGDVILSLYQPPALHLLGFTVSLLLGLAERERARQLKISALKCLQALVLRCECQQHRQLREDEEQQCGDTFASFLPGVVLALSRVITADIKQGHATTVAALRVFYQVVGLVMADEQLARIPENKEKPSGEQSGVSKLVVHRGPDWSKSTAEKLSLLLHKIVERSSVHSHWKVRLELVELVHHLVRNCRQSLVDSFTHLLKAVVGLVNDENSEVQSRCNEVLQHIAEQQLVAHNRALADVLSENLHSLATALPRLMNSQDDTGKFATLSLLLGYLKLLGPKVNIVLNSASHLHRLSKALMQVLELDVTDVKIVEDRRWGSGSGYEGSLQHGVQKGRCQKKYFRFFTEEKVFQLLQQVCRVLGYYGNLYLLVDHFLGLYSESALYRKQAAMVLNELIAGAAGMGVDVLQQREVPLDGDDIKGAITSVLDEYTDQANWYLVTSIDAEEASQELSVNPSGLAALPGAACGSILPPPDPCVTTRTMNSNIWQICIQLEGVGCFATVLGKEFRLLLLSALYPVLEKAGDKTLLIIETAMGTLVDICEACSYDSVQCLINENSDYLVNGISLNLRHVAHRPHASQVLDTMLRHSDASLLPLVEDVIQDVLSTLDQSYNHQASTFLGVLHSLMAALVKWFGPSRSEEPQRRQAAERQSGTLGQVQAAITGQEVEQFFLDYVRQKQVAEGNLSDSGDEEADEVPPVAKLEPSNSDTEGETPLPSHAQLAKDVMGRCIHLLSDRSLRVRLKVLDVLELCVTVLHPHRNHLLPMAHRVWPALVTRLISDDPLAVLRAFKVLCTLAQKCGDFLRQRFSKDVLPKLTSSLLSQAPASARAGPVYSHTLAFKLQLAVLQGLGSLCEKLDMGESDLNKVADACLIYLSAKQPMKLQEAAQSVFLHLMHVDPDSTWLLLNEVCCPQLYEPPHTSLQPVKLRGMGRPRNEFSDNVLLLLEKLQHQESRVLQAGTQEASPA</sequence>
<dbReference type="FunFam" id="1.25.10.10:FF:000240">
    <property type="entry name" value="TELO2-interacting protein 1 homolog"/>
    <property type="match status" value="1"/>
</dbReference>
<dbReference type="Gene3D" id="1.25.10.10">
    <property type="entry name" value="Leucine-rich Repeat Variant"/>
    <property type="match status" value="3"/>
</dbReference>
<name>A0A8B9VK99_9AVES</name>
<dbReference type="FunFam" id="1.25.10.10:FF:000229">
    <property type="entry name" value="TELO2-interacting protein 1 homolog"/>
    <property type="match status" value="1"/>
</dbReference>
<comment type="function">
    <text evidence="5">Regulator of the DNA damage response (DDR). Part of the TTT complex that is required to stabilize protein levels of the phosphatidylinositol 3-kinase-related protein kinase (PIKK) family proteins. The TTT complex is involved in the cellular resistance to DNA damage stresses, like ionizing radiation (IR), ultraviolet (UV) and mitomycin C (MMC). Together with the TTT complex and HSP90 may participate in the proper folding of newly synthesized PIKKs. Promotes assembly, stabilizes and maintains the activity of mTORC1 and mTORC2 complexes, which regulate cell growth and survival in response to nutrient and hormonal signals.</text>
</comment>
<dbReference type="InterPro" id="IPR052587">
    <property type="entry name" value="TELO2-interacting_protein_1"/>
</dbReference>
<dbReference type="InterPro" id="IPR049362">
    <property type="entry name" value="TTI1_rpt"/>
</dbReference>
<comment type="subcellular location">
    <subcellularLocation>
        <location evidence="1">Cytoplasm</location>
    </subcellularLocation>
</comment>
<proteinExistence type="inferred from homology"/>
<evidence type="ECO:0000256" key="1">
    <source>
        <dbReference type="ARBA" id="ARBA00004496"/>
    </source>
</evidence>
<evidence type="ECO:0000256" key="2">
    <source>
        <dbReference type="ARBA" id="ARBA00022490"/>
    </source>
</evidence>
<accession>A0A8B9VK99</accession>